<evidence type="ECO:0000256" key="3">
    <source>
        <dbReference type="ARBA" id="ARBA00022558"/>
    </source>
</evidence>
<dbReference type="STRING" id="1006004.GBAG_2697"/>
<keyword evidence="6" id="KW-0143">Chaperone</keyword>
<dbReference type="PANTHER" id="PTHR30251">
    <property type="entry name" value="PILUS ASSEMBLY CHAPERONE"/>
    <property type="match status" value="1"/>
</dbReference>
<organism evidence="9 10">
    <name type="scientific">Buttiauxella agrestis ATCC 33320</name>
    <dbReference type="NCBI Taxonomy" id="1006004"/>
    <lineage>
        <taxon>Bacteria</taxon>
        <taxon>Pseudomonadati</taxon>
        <taxon>Pseudomonadota</taxon>
        <taxon>Gammaproteobacteria</taxon>
        <taxon>Enterobacterales</taxon>
        <taxon>Enterobacteriaceae</taxon>
        <taxon>Buttiauxella</taxon>
    </lineage>
</organism>
<dbReference type="PANTHER" id="PTHR30251:SF25">
    <property type="entry name" value="FIMBRIAE CHAPARONE"/>
    <property type="match status" value="1"/>
</dbReference>
<dbReference type="SUPFAM" id="SSF49354">
    <property type="entry name" value="PapD-like"/>
    <property type="match status" value="1"/>
</dbReference>
<dbReference type="InterPro" id="IPR050643">
    <property type="entry name" value="Periplasmic_pilus_chap"/>
</dbReference>
<dbReference type="FunFam" id="2.60.40.10:FF:000458">
    <property type="entry name" value="Molecular chaperone FimC"/>
    <property type="match status" value="1"/>
</dbReference>
<dbReference type="InterPro" id="IPR008962">
    <property type="entry name" value="PapD-like_sf"/>
</dbReference>
<dbReference type="PRINTS" id="PR00969">
    <property type="entry name" value="CHAPERONPILI"/>
</dbReference>
<comment type="similarity">
    <text evidence="2">Belongs to the periplasmic pilus chaperone family.</text>
</comment>
<keyword evidence="5" id="KW-0574">Periplasm</keyword>
<evidence type="ECO:0000256" key="4">
    <source>
        <dbReference type="ARBA" id="ARBA00022729"/>
    </source>
</evidence>
<evidence type="ECO:0000259" key="7">
    <source>
        <dbReference type="Pfam" id="PF00345"/>
    </source>
</evidence>
<evidence type="ECO:0000313" key="9">
    <source>
        <dbReference type="EMBL" id="KFC80586.1"/>
    </source>
</evidence>
<dbReference type="Gene3D" id="2.60.40.10">
    <property type="entry name" value="Immunoglobulins"/>
    <property type="match status" value="2"/>
</dbReference>
<evidence type="ECO:0000313" key="10">
    <source>
        <dbReference type="Proteomes" id="UP000028653"/>
    </source>
</evidence>
<evidence type="ECO:0000256" key="5">
    <source>
        <dbReference type="ARBA" id="ARBA00022764"/>
    </source>
</evidence>
<dbReference type="Proteomes" id="UP000028653">
    <property type="component" value="Unassembled WGS sequence"/>
</dbReference>
<dbReference type="InterPro" id="IPR036316">
    <property type="entry name" value="Pili_assmbl_chap_C_dom_sf"/>
</dbReference>
<reference evidence="9 10" key="1">
    <citation type="submission" date="2014-05" db="EMBL/GenBank/DDBJ databases">
        <title>ATOL: Assembling a taxonomically balanced genome-scale reconstruction of the evolutionary history of the Enterobacteriaceae.</title>
        <authorList>
            <person name="Plunkett G.III."/>
            <person name="Neeno-Eckwall E.C."/>
            <person name="Glasner J.D."/>
            <person name="Perna N.T."/>
        </authorList>
    </citation>
    <scope>NUCLEOTIDE SEQUENCE [LARGE SCALE GENOMIC DNA]</scope>
    <source>
        <strain evidence="9 10">ATCC 33320</strain>
    </source>
</reference>
<feature type="domain" description="Pili assembly chaperone C-terminal" evidence="8">
    <location>
        <begin position="143"/>
        <end position="200"/>
    </location>
</feature>
<comment type="subcellular location">
    <subcellularLocation>
        <location evidence="1">Periplasm</location>
    </subcellularLocation>
</comment>
<name>A0A085GA41_9ENTR</name>
<keyword evidence="3" id="KW-1029">Fimbrium biogenesis</keyword>
<dbReference type="EMBL" id="JMPI01000036">
    <property type="protein sequence ID" value="KFC80586.1"/>
    <property type="molecule type" value="Genomic_DNA"/>
</dbReference>
<gene>
    <name evidence="9" type="ORF">GBAG_2697</name>
</gene>
<evidence type="ECO:0000259" key="8">
    <source>
        <dbReference type="Pfam" id="PF02753"/>
    </source>
</evidence>
<keyword evidence="10" id="KW-1185">Reference proteome</keyword>
<dbReference type="InterPro" id="IPR016148">
    <property type="entry name" value="Pili_assmbl_chaperone_C"/>
</dbReference>
<dbReference type="Pfam" id="PF02753">
    <property type="entry name" value="PapD_C"/>
    <property type="match status" value="1"/>
</dbReference>
<keyword evidence="4" id="KW-0732">Signal</keyword>
<dbReference type="InterPro" id="IPR013783">
    <property type="entry name" value="Ig-like_fold"/>
</dbReference>
<dbReference type="SUPFAM" id="SSF49584">
    <property type="entry name" value="Periplasmic chaperone C-domain"/>
    <property type="match status" value="1"/>
</dbReference>
<evidence type="ECO:0000256" key="2">
    <source>
        <dbReference type="ARBA" id="ARBA00007399"/>
    </source>
</evidence>
<protein>
    <submittedName>
        <fullName evidence="9">Putative fimbrial chaperone</fullName>
    </submittedName>
</protein>
<dbReference type="InterPro" id="IPR001829">
    <property type="entry name" value="Pili_assmbl_chaperone_bac"/>
</dbReference>
<dbReference type="GO" id="GO:0030288">
    <property type="term" value="C:outer membrane-bounded periplasmic space"/>
    <property type="evidence" value="ECO:0007669"/>
    <property type="project" value="InterPro"/>
</dbReference>
<dbReference type="InterPro" id="IPR016147">
    <property type="entry name" value="Pili_assmbl_chaperone_N"/>
</dbReference>
<sequence length="210" mass="22784">MTGNRVVYPADAKQVSVQLTNRDDFPNVMQAWLDSGDEQSTPQTARAPFILTPPMFRMAAHSGQTLRLQYTGADLPKDKESVFWLNTLQIPPVAKGSEASNQMIVMLRSRMKVFWRPAGLQGSPDTMNKTTTASVSGRQLSLTNNSGYFASIAHVVVTVANRSVTLSGEMIAPGATKSWPLAGTPSGDSVQMTWINDQGAYLSGTLPLKH</sequence>
<feature type="domain" description="Pili assembly chaperone N-terminal" evidence="7">
    <location>
        <begin position="2"/>
        <end position="120"/>
    </location>
</feature>
<evidence type="ECO:0000256" key="6">
    <source>
        <dbReference type="ARBA" id="ARBA00023186"/>
    </source>
</evidence>
<dbReference type="eggNOG" id="COG3121">
    <property type="taxonomic scope" value="Bacteria"/>
</dbReference>
<dbReference type="AlphaFoldDB" id="A0A085GA41"/>
<accession>A0A085GA41</accession>
<proteinExistence type="inferred from homology"/>
<comment type="caution">
    <text evidence="9">The sequence shown here is derived from an EMBL/GenBank/DDBJ whole genome shotgun (WGS) entry which is preliminary data.</text>
</comment>
<dbReference type="GO" id="GO:0071555">
    <property type="term" value="P:cell wall organization"/>
    <property type="evidence" value="ECO:0007669"/>
    <property type="project" value="InterPro"/>
</dbReference>
<evidence type="ECO:0000256" key="1">
    <source>
        <dbReference type="ARBA" id="ARBA00004418"/>
    </source>
</evidence>
<dbReference type="Pfam" id="PF00345">
    <property type="entry name" value="PapD_N"/>
    <property type="match status" value="1"/>
</dbReference>